<evidence type="ECO:0000313" key="2">
    <source>
        <dbReference type="Proteomes" id="UP000054928"/>
    </source>
</evidence>
<reference evidence="2" key="1">
    <citation type="submission" date="2014-09" db="EMBL/GenBank/DDBJ databases">
        <authorList>
            <person name="Sharma Rahul"/>
            <person name="Thines Marco"/>
        </authorList>
    </citation>
    <scope>NUCLEOTIDE SEQUENCE [LARGE SCALE GENOMIC DNA]</scope>
</reference>
<proteinExistence type="predicted"/>
<name>A0A0P1A586_PLAHL</name>
<keyword evidence="2" id="KW-1185">Reference proteome</keyword>
<dbReference type="AlphaFoldDB" id="A0A0P1A586"/>
<evidence type="ECO:0000313" key="1">
    <source>
        <dbReference type="EMBL" id="CEG35704.1"/>
    </source>
</evidence>
<dbReference type="GeneID" id="59052845"/>
<sequence>MCSANLLFMRQSALQKYRVGLVFKPLELKATGDKRDDNDATVRYTSRHIALEWLQTCDVDDFKLFSPVASMITARIHSSVVLRRLLCQAARYFLKESLTTLCT</sequence>
<accession>A0A0P1A586</accession>
<dbReference type="RefSeq" id="XP_036262977.1">
    <property type="nucleotide sequence ID" value="XM_036407479.1"/>
</dbReference>
<protein>
    <submittedName>
        <fullName evidence="1">Uncharacterized protein</fullName>
    </submittedName>
</protein>
<dbReference type="EMBL" id="CCYD01000109">
    <property type="protein sequence ID" value="CEG35704.1"/>
    <property type="molecule type" value="Genomic_DNA"/>
</dbReference>
<organism evidence="1 2">
    <name type="scientific">Plasmopara halstedii</name>
    <name type="common">Downy mildew of sunflower</name>
    <dbReference type="NCBI Taxonomy" id="4781"/>
    <lineage>
        <taxon>Eukaryota</taxon>
        <taxon>Sar</taxon>
        <taxon>Stramenopiles</taxon>
        <taxon>Oomycota</taxon>
        <taxon>Peronosporomycetes</taxon>
        <taxon>Peronosporales</taxon>
        <taxon>Peronosporaceae</taxon>
        <taxon>Plasmopara</taxon>
    </lineage>
</organism>
<dbReference type="Proteomes" id="UP000054928">
    <property type="component" value="Unassembled WGS sequence"/>
</dbReference>